<reference evidence="4" key="1">
    <citation type="journal article" date="2020" name="Stud. Mycol.">
        <title>101 Dothideomycetes genomes: a test case for predicting lifestyles and emergence of pathogens.</title>
        <authorList>
            <person name="Haridas S."/>
            <person name="Albert R."/>
            <person name="Binder M."/>
            <person name="Bloem J."/>
            <person name="Labutti K."/>
            <person name="Salamov A."/>
            <person name="Andreopoulos B."/>
            <person name="Baker S."/>
            <person name="Barry K."/>
            <person name="Bills G."/>
            <person name="Bluhm B."/>
            <person name="Cannon C."/>
            <person name="Castanera R."/>
            <person name="Culley D."/>
            <person name="Daum C."/>
            <person name="Ezra D."/>
            <person name="Gonzalez J."/>
            <person name="Henrissat B."/>
            <person name="Kuo A."/>
            <person name="Liang C."/>
            <person name="Lipzen A."/>
            <person name="Lutzoni F."/>
            <person name="Magnuson J."/>
            <person name="Mondo S."/>
            <person name="Nolan M."/>
            <person name="Ohm R."/>
            <person name="Pangilinan J."/>
            <person name="Park H.-J."/>
            <person name="Ramirez L."/>
            <person name="Alfaro M."/>
            <person name="Sun H."/>
            <person name="Tritt A."/>
            <person name="Yoshinaga Y."/>
            <person name="Zwiers L.-H."/>
            <person name="Turgeon B."/>
            <person name="Goodwin S."/>
            <person name="Spatafora J."/>
            <person name="Crous P."/>
            <person name="Grigoriev I."/>
        </authorList>
    </citation>
    <scope>NUCLEOTIDE SEQUENCE</scope>
    <source>
        <strain evidence="4">CBS 113818</strain>
    </source>
</reference>
<name>A0A6A7A514_9PLEO</name>
<dbReference type="InterPro" id="IPR054293">
    <property type="entry name" value="DUF7029"/>
</dbReference>
<sequence>MFWIQQSFVSPSLFYRPCFQLAIFRAGFEQWTLWNSFQRPDMPGIILRQLLLNSQLLWQNRQPLQINLGLPIGIWYMLRSQQRRLFYTLSEFSSCIIEQYIFYQCIQHRCSVFILCGFICSSSILCGSILSGFVLPRSILSGSILSGFIRSSVILSGFILGSCILCCGLPVRCYSFCQFIAVDRAGGIRYSPFAKLKSRFFQHAYQFGLLEYCLIFCRQLTERDSRCVKHAHQFVLLSGPSFKHGRLKFRCIHYDQHYSSYIFSRIINSRNIHARQSRLAPNARSIRRSLQSNPGTYTMLIRAVSHSGDKGILLENIGAVGTLTCMTGQILVDFADAASADIARTWPAGTVLYTLADGCNSDDERGVYVISKVSQPSRRTRRTRASSNVVAFSVSKTTLQGIADELDISYGHLVSAADGSQMTSYTTTMTSYFTHSRVGTVTSSIFVTTITPSLTTETFTSTASSTPSRASIATSSSADATPSPNASAFSLSPAAQAILNDLSAGLPAPGRDGTITIPIKKGSDAPLVAQPVGIEPFNRDPVYQAKLENAMAADHLDSTETLVAGAVDALAEEGESNVPEDSPVKLANSDYAGTDDAVYDSAPLVSITTTSGTSKRDAPARAASAPAPRAAMTSSDIAQSPARHSLNKRDGWDTFFDVMGDDLIGEICEICGAISAGKDLYDAMKCILGSCPAPPQVTVNMLEGTSKQDFSLSAAMSPKNGEIFKDSIATVLCADCYIKVSSLRLEGLVRVLPKQMHVKENFVISASFTATQSSVTSLLYNIRTKGAGSGTFSQAFASWPLDSVTAPGVITIAPKFIWGMGLTYDTAQAVDVQAGAVITLTNAAADIDIKAQTASNARNWQSSAQVTFPKITQPGRVILSPYLKTDFQISLTIFGQYVENAVVLTSQTNMGFDTEVLTSSQVVKRQTAVVRAQTIKSSSLAKRGFFTKLIEQIAAKQAAAAAQQTGPKPPVALCNAGSMKLSAIMTTKSQAIVGGKPNTLYDQPYKFGAQCLPFAAPFGSSSNIFVHSTIIGLSIGITVLVHSTVIGLFNGIIAFQHNYFLIRTHIIQCLHCSVKIYDCFYPPAGSKCFKVVGRGAQVEGKYLTRPEGNANPVFRSSGDEQAIFYTDSNGYMYEAYQGLIMATANTGVGWWVQFSFPQFVTSAYTKAICTKNSATLGLSCFQTSSDVMAVAPAYDPNDERSMMPMWGQASPTYKLISLSYEDIACPTLCPKVDPVYTPMMPSTINPSVATSTPVPSVVASTPILSSISSTQPSASINAQCSNSLPTPAPAGSKCFTITGHGPSHVEGQLLGISSGFTASTSYLRAAFGWGFDVATFYTDSNGYLWVASENSNGNVLSLLPTAAQTPYLAFYGPGSLYNGGAYVKAICSLGSQDRSLTCSIKSYTVFMAAPEKLFYGATDTRSGTPVWGPPYYESTVSMSMSYNEVACPVKCGSSSALPATSSAVQPAKYSSGARQTTTSSPPQESWIAASSTPSGYPPRPTAASSSNAATPTLSSASLSLTPSSTSSDPSPSTPSSTPSATPGVMLPCDGHTSGPIAISNAAYIITCGATGASPITRQDVIFAPSFRACMEACNTKTGCRAVMFREIAPVGGKYQCTRYSAMGAPPSDGLDWEGTFDVARRVIGVGFGDGTVSW</sequence>
<dbReference type="Proteomes" id="UP000799424">
    <property type="component" value="Unassembled WGS sequence"/>
</dbReference>
<feature type="region of interest" description="Disordered" evidence="1">
    <location>
        <begin position="1464"/>
        <end position="1548"/>
    </location>
</feature>
<feature type="domain" description="DUF7029" evidence="3">
    <location>
        <begin position="310"/>
        <end position="377"/>
    </location>
</feature>
<feature type="transmembrane region" description="Helical" evidence="2">
    <location>
        <begin position="112"/>
        <end position="135"/>
    </location>
</feature>
<evidence type="ECO:0000256" key="2">
    <source>
        <dbReference type="SAM" id="Phobius"/>
    </source>
</evidence>
<keyword evidence="2" id="KW-1133">Transmembrane helix</keyword>
<dbReference type="Pfam" id="PF22974">
    <property type="entry name" value="DUF7029"/>
    <property type="match status" value="1"/>
</dbReference>
<feature type="compositionally biased region" description="Low complexity" evidence="1">
    <location>
        <begin position="1501"/>
        <end position="1542"/>
    </location>
</feature>
<keyword evidence="2" id="KW-0812">Transmembrane</keyword>
<evidence type="ECO:0000313" key="5">
    <source>
        <dbReference type="Proteomes" id="UP000799424"/>
    </source>
</evidence>
<evidence type="ECO:0000313" key="4">
    <source>
        <dbReference type="EMBL" id="KAF2827829.1"/>
    </source>
</evidence>
<evidence type="ECO:0000256" key="1">
    <source>
        <dbReference type="SAM" id="MobiDB-lite"/>
    </source>
</evidence>
<protein>
    <recommendedName>
        <fullName evidence="3">DUF7029 domain-containing protein</fullName>
    </recommendedName>
</protein>
<accession>A0A6A7A514</accession>
<feature type="compositionally biased region" description="Low complexity" evidence="1">
    <location>
        <begin position="620"/>
        <end position="631"/>
    </location>
</feature>
<organism evidence="4 5">
    <name type="scientific">Ophiobolus disseminans</name>
    <dbReference type="NCBI Taxonomy" id="1469910"/>
    <lineage>
        <taxon>Eukaryota</taxon>
        <taxon>Fungi</taxon>
        <taxon>Dikarya</taxon>
        <taxon>Ascomycota</taxon>
        <taxon>Pezizomycotina</taxon>
        <taxon>Dothideomycetes</taxon>
        <taxon>Pleosporomycetidae</taxon>
        <taxon>Pleosporales</taxon>
        <taxon>Pleosporineae</taxon>
        <taxon>Phaeosphaeriaceae</taxon>
        <taxon>Ophiobolus</taxon>
    </lineage>
</organism>
<dbReference type="EMBL" id="MU006223">
    <property type="protein sequence ID" value="KAF2827829.1"/>
    <property type="molecule type" value="Genomic_DNA"/>
</dbReference>
<evidence type="ECO:0000259" key="3">
    <source>
        <dbReference type="Pfam" id="PF22974"/>
    </source>
</evidence>
<dbReference type="OrthoDB" id="3946768at2759"/>
<gene>
    <name evidence="4" type="ORF">CC86DRAFT_404870</name>
</gene>
<feature type="compositionally biased region" description="Polar residues" evidence="1">
    <location>
        <begin position="1472"/>
        <end position="1494"/>
    </location>
</feature>
<keyword evidence="2" id="KW-0472">Membrane</keyword>
<proteinExistence type="predicted"/>
<keyword evidence="5" id="KW-1185">Reference proteome</keyword>
<feature type="region of interest" description="Disordered" evidence="1">
    <location>
        <begin position="609"/>
        <end position="645"/>
    </location>
</feature>
<feature type="region of interest" description="Disordered" evidence="1">
    <location>
        <begin position="459"/>
        <end position="487"/>
    </location>
</feature>